<organism evidence="2 3">
    <name type="scientific">Candidatus Kerfeldbacteria bacterium CG08_land_8_20_14_0_20_40_16</name>
    <dbReference type="NCBI Taxonomy" id="2014244"/>
    <lineage>
        <taxon>Bacteria</taxon>
        <taxon>Candidatus Kerfeldiibacteriota</taxon>
    </lineage>
</organism>
<protein>
    <submittedName>
        <fullName evidence="2">Uncharacterized protein</fullName>
    </submittedName>
</protein>
<evidence type="ECO:0000313" key="2">
    <source>
        <dbReference type="EMBL" id="PIS42034.1"/>
    </source>
</evidence>
<proteinExistence type="predicted"/>
<keyword evidence="1" id="KW-0812">Transmembrane</keyword>
<keyword evidence="1" id="KW-0472">Membrane</keyword>
<dbReference type="Proteomes" id="UP000231542">
    <property type="component" value="Unassembled WGS sequence"/>
</dbReference>
<keyword evidence="1" id="KW-1133">Transmembrane helix</keyword>
<gene>
    <name evidence="2" type="ORF">COT24_05580</name>
</gene>
<evidence type="ECO:0000256" key="1">
    <source>
        <dbReference type="SAM" id="Phobius"/>
    </source>
</evidence>
<dbReference type="AlphaFoldDB" id="A0A2H0YU57"/>
<evidence type="ECO:0000313" key="3">
    <source>
        <dbReference type="Proteomes" id="UP000231542"/>
    </source>
</evidence>
<accession>A0A2H0YU57</accession>
<reference evidence="2 3" key="1">
    <citation type="submission" date="2017-09" db="EMBL/GenBank/DDBJ databases">
        <title>Depth-based differentiation of microbial function through sediment-hosted aquifers and enrichment of novel symbionts in the deep terrestrial subsurface.</title>
        <authorList>
            <person name="Probst A.J."/>
            <person name="Ladd B."/>
            <person name="Jarett J.K."/>
            <person name="Geller-Mcgrath D.E."/>
            <person name="Sieber C.M."/>
            <person name="Emerson J.B."/>
            <person name="Anantharaman K."/>
            <person name="Thomas B.C."/>
            <person name="Malmstrom R."/>
            <person name="Stieglmeier M."/>
            <person name="Klingl A."/>
            <person name="Woyke T."/>
            <person name="Ryan C.M."/>
            <person name="Banfield J.F."/>
        </authorList>
    </citation>
    <scope>NUCLEOTIDE SEQUENCE [LARGE SCALE GENOMIC DNA]</scope>
    <source>
        <strain evidence="2">CG08_land_8_20_14_0_20_40_16</strain>
    </source>
</reference>
<comment type="caution">
    <text evidence="2">The sequence shown here is derived from an EMBL/GenBank/DDBJ whole genome shotgun (WGS) entry which is preliminary data.</text>
</comment>
<sequence>MADKVKKSPLMAIVVVVVVIGVGIGAYFIFSGGETTTTTNQAANTAVANTGQTAAADPYADLMQYDGKVITIASTDGKVTGSVAISINQTQDRPIVAVYFMKVKDSLPKSVAAATGSGESYYYIASHAAVADIRSGSGTGVLSEAFCNPEQTPDVLALAQARSIDLELYRGCATQYDPWHTTDTFYHIYADYYDSSDFNYDLVTSKDTLAVFDTAPFYQEDPEIGGYNADDVTVISQGEITAQYDLIYTD</sequence>
<dbReference type="EMBL" id="PEXU01000061">
    <property type="protein sequence ID" value="PIS42034.1"/>
    <property type="molecule type" value="Genomic_DNA"/>
</dbReference>
<name>A0A2H0YU57_9BACT</name>
<feature type="transmembrane region" description="Helical" evidence="1">
    <location>
        <begin position="12"/>
        <end position="30"/>
    </location>
</feature>